<proteinExistence type="predicted"/>
<name>A0AB34KMB2_9PEZI</name>
<dbReference type="RefSeq" id="XP_069227285.1">
    <property type="nucleotide sequence ID" value="XM_069375928.1"/>
</dbReference>
<reference evidence="3 4" key="1">
    <citation type="journal article" date="2020" name="Microbiol. Resour. Announc.">
        <title>Draft Genome Sequence of a Cladosporium Species Isolated from the Mesophotic Ascidian Didemnum maculosum.</title>
        <authorList>
            <person name="Gioti A."/>
            <person name="Siaperas R."/>
            <person name="Nikolaivits E."/>
            <person name="Le Goff G."/>
            <person name="Ouazzani J."/>
            <person name="Kotoulas G."/>
            <person name="Topakas E."/>
        </authorList>
    </citation>
    <scope>NUCLEOTIDE SEQUENCE [LARGE SCALE GENOMIC DNA]</scope>
    <source>
        <strain evidence="3 4">TM138-S3</strain>
    </source>
</reference>
<protein>
    <recommendedName>
        <fullName evidence="2">CASTOR ACT domain-containing protein</fullName>
    </recommendedName>
</protein>
<dbReference type="PANTHER" id="PTHR31131">
    <property type="entry name" value="CHROMOSOME 1, WHOLE GENOME SHOTGUN SEQUENCE"/>
    <property type="match status" value="1"/>
</dbReference>
<sequence>MDSPMMMAESQTLLNAQISFLDTHIALIHIPMSAYSHFLQPIAQLLLHNTNLDAEGDPIEPKKPWEYWHPLVNISIAHDECSIACPRDQADDLFMPVIAGLRPDLQKSVTVSRDDYSAIVIGGEGLDAGQRVLDLSSPLALAKIPIFFITSYWSDFILVPLKARATVIHALEDRGFLFESDSEDPNGFGASTMTNPASPLLHPNHRNGSSMSSFDFPPQPPSTPPPATVSELQLRTFALLKTHSITPHVDPDIQLVTCAGIKDSTPSSEPTQSILQHALLTTLTSPSAPPTVLSLTLTATDSPSLTLESSLLPIFPDTVLLGKEGPVQVPITLDLSQLPLQSTGIVCGVAAGLVGGMKGKIGMGGAPGFEMSYLSTARAGHVIVYEEELEDAVEVLRGLGKE</sequence>
<dbReference type="Gene3D" id="3.30.2130.10">
    <property type="entry name" value="VC0802-like"/>
    <property type="match status" value="1"/>
</dbReference>
<dbReference type="InterPro" id="IPR027795">
    <property type="entry name" value="CASTOR_ACT_dom"/>
</dbReference>
<comment type="caution">
    <text evidence="3">The sequence shown here is derived from an EMBL/GenBank/DDBJ whole genome shotgun (WGS) entry which is preliminary data.</text>
</comment>
<dbReference type="AlphaFoldDB" id="A0AB34KMB2"/>
<dbReference type="GO" id="GO:0046394">
    <property type="term" value="P:carboxylic acid biosynthetic process"/>
    <property type="evidence" value="ECO:0007669"/>
    <property type="project" value="UniProtKB-ARBA"/>
</dbReference>
<organism evidence="3 4">
    <name type="scientific">Cladosporium halotolerans</name>
    <dbReference type="NCBI Taxonomy" id="1052096"/>
    <lineage>
        <taxon>Eukaryota</taxon>
        <taxon>Fungi</taxon>
        <taxon>Dikarya</taxon>
        <taxon>Ascomycota</taxon>
        <taxon>Pezizomycotina</taxon>
        <taxon>Dothideomycetes</taxon>
        <taxon>Dothideomycetidae</taxon>
        <taxon>Cladosporiales</taxon>
        <taxon>Cladosporiaceae</taxon>
        <taxon>Cladosporium</taxon>
    </lineage>
</organism>
<evidence type="ECO:0000313" key="3">
    <source>
        <dbReference type="EMBL" id="KAL1584179.1"/>
    </source>
</evidence>
<dbReference type="InterPro" id="IPR051719">
    <property type="entry name" value="CASTOR_mTORC1"/>
</dbReference>
<dbReference type="GeneID" id="96008766"/>
<evidence type="ECO:0000313" key="4">
    <source>
        <dbReference type="Proteomes" id="UP000803884"/>
    </source>
</evidence>
<keyword evidence="4" id="KW-1185">Reference proteome</keyword>
<evidence type="ECO:0000259" key="2">
    <source>
        <dbReference type="Pfam" id="PF13840"/>
    </source>
</evidence>
<feature type="domain" description="CASTOR ACT" evidence="2">
    <location>
        <begin position="112"/>
        <end position="173"/>
    </location>
</feature>
<dbReference type="Proteomes" id="UP000803884">
    <property type="component" value="Unassembled WGS sequence"/>
</dbReference>
<dbReference type="Pfam" id="PF13840">
    <property type="entry name" value="ACT_7"/>
    <property type="match status" value="1"/>
</dbReference>
<dbReference type="PANTHER" id="PTHR31131:SF6">
    <property type="entry name" value="CASTOR ACT DOMAIN-CONTAINING PROTEIN"/>
    <property type="match status" value="1"/>
</dbReference>
<dbReference type="GO" id="GO:0006520">
    <property type="term" value="P:amino acid metabolic process"/>
    <property type="evidence" value="ECO:0007669"/>
    <property type="project" value="UniProtKB-ARBA"/>
</dbReference>
<feature type="compositionally biased region" description="Pro residues" evidence="1">
    <location>
        <begin position="217"/>
        <end position="227"/>
    </location>
</feature>
<dbReference type="InterPro" id="IPR045865">
    <property type="entry name" value="ACT-like_dom_sf"/>
</dbReference>
<feature type="region of interest" description="Disordered" evidence="1">
    <location>
        <begin position="187"/>
        <end position="227"/>
    </location>
</feature>
<dbReference type="EMBL" id="JAAQHG020000028">
    <property type="protein sequence ID" value="KAL1584179.1"/>
    <property type="molecule type" value="Genomic_DNA"/>
</dbReference>
<dbReference type="SUPFAM" id="SSF55021">
    <property type="entry name" value="ACT-like"/>
    <property type="match status" value="1"/>
</dbReference>
<evidence type="ECO:0000256" key="1">
    <source>
        <dbReference type="SAM" id="MobiDB-lite"/>
    </source>
</evidence>
<gene>
    <name evidence="3" type="ORF">WHR41_07323</name>
</gene>
<accession>A0AB34KMB2</accession>